<reference evidence="2" key="2">
    <citation type="submission" date="2001-01" db="EMBL/GenBank/DDBJ databases">
        <title>Arabidopsis thaliana chromosome 3 BAC F11F8 genomic sequence.</title>
        <authorList>
            <person name="Lin X."/>
            <person name="Kaul S."/>
            <person name="Town C.D."/>
            <person name="Benito M."/>
            <person name="Creasy T.H."/>
            <person name="Haas B.J."/>
            <person name="Wu D."/>
            <person name="Maiti R."/>
            <person name="Ronning C.M."/>
            <person name="Koo H."/>
            <person name="Fujii C.Y."/>
            <person name="Utterback T.R."/>
            <person name="Barnstead M.E."/>
            <person name="Bowman C.L."/>
            <person name="White O."/>
            <person name="Nierman W.C."/>
            <person name="Fraser C.M."/>
        </authorList>
    </citation>
    <scope>NUCLEOTIDE SEQUENCE</scope>
</reference>
<organism evidence="2">
    <name type="scientific">Arabidopsis thaliana</name>
    <name type="common">Mouse-ear cress</name>
    <dbReference type="NCBI Taxonomy" id="3702"/>
    <lineage>
        <taxon>Eukaryota</taxon>
        <taxon>Viridiplantae</taxon>
        <taxon>Streptophyta</taxon>
        <taxon>Embryophyta</taxon>
        <taxon>Tracheophyta</taxon>
        <taxon>Spermatophyta</taxon>
        <taxon>Magnoliopsida</taxon>
        <taxon>eudicotyledons</taxon>
        <taxon>Gunneridae</taxon>
        <taxon>Pentapetalae</taxon>
        <taxon>rosids</taxon>
        <taxon>malvids</taxon>
        <taxon>Brassicales</taxon>
        <taxon>Brassicaceae</taxon>
        <taxon>Camelineae</taxon>
        <taxon>Arabidopsis</taxon>
    </lineage>
</organism>
<accession>Q9SF28</accession>
<feature type="compositionally biased region" description="Basic residues" evidence="1">
    <location>
        <begin position="1"/>
        <end position="11"/>
    </location>
</feature>
<evidence type="ECO:0000313" key="3">
    <source>
        <dbReference type="EMBL" id="AAU44472.1"/>
    </source>
</evidence>
<dbReference type="EMBL" id="AC016661">
    <property type="protein sequence ID" value="AAF23304.1"/>
    <property type="molecule type" value="Genomic_DNA"/>
</dbReference>
<proteinExistence type="evidence at transcript level"/>
<protein>
    <submittedName>
        <fullName evidence="2">Uncharacterized protein F11F8_34</fullName>
    </submittedName>
</protein>
<dbReference type="AlphaFoldDB" id="Q9SF28"/>
<feature type="region of interest" description="Disordered" evidence="1">
    <location>
        <begin position="1"/>
        <end position="21"/>
    </location>
</feature>
<reference evidence="3" key="4">
    <citation type="submission" date="2004-08" db="EMBL/GenBank/DDBJ databases">
        <title>Reconstruction of cDNA sequences for hypothetical genes in Arabidopsis thaliana from 5' and 3' RACE products.</title>
        <authorList>
            <person name="Xiao Y."/>
            <person name="Underwood B."/>
            <person name="Moskal W."/>
            <person name="Wang W."/>
            <person name="Redman J."/>
            <person name="Wu H.C."/>
            <person name="Utterback T."/>
            <person name="Town C.D."/>
        </authorList>
    </citation>
    <scope>NUCLEOTIDE SEQUENCE</scope>
</reference>
<reference evidence="4" key="5">
    <citation type="submission" date="2004-10" db="EMBL/GenBank/DDBJ databases">
        <authorList>
            <person name="Underwood B.A."/>
            <person name="Xiao Y."/>
            <person name="Moskal W."/>
            <person name="Monaghan E."/>
            <person name="Wang W."/>
            <person name="Redman J."/>
            <person name="Wu H.C."/>
            <person name="Utterback T."/>
            <person name="Town C.D."/>
        </authorList>
    </citation>
    <scope>NUCLEOTIDE SEQUENCE</scope>
</reference>
<dbReference type="EMBL" id="AY735602">
    <property type="protein sequence ID" value="AAU44472.1"/>
    <property type="molecule type" value="mRNA"/>
</dbReference>
<sequence length="93" mass="10720">MKKTITKKKQKQLSSTPELTHNPSIPYDFLMHIVACIPRLYYESLTRLQELSISPSFTRALQGKVTVGPHRELSLCLLRYGKWSKLVHPLPET</sequence>
<evidence type="ECO:0000313" key="4">
    <source>
        <dbReference type="EMBL" id="AAV63904.1"/>
    </source>
</evidence>
<dbReference type="EMBL" id="AY773875">
    <property type="protein sequence ID" value="AAV63904.1"/>
    <property type="molecule type" value="Genomic_DNA"/>
</dbReference>
<evidence type="ECO:0000256" key="1">
    <source>
        <dbReference type="SAM" id="MobiDB-lite"/>
    </source>
</evidence>
<evidence type="ECO:0000313" key="2">
    <source>
        <dbReference type="EMBL" id="AAF23304.1"/>
    </source>
</evidence>
<gene>
    <name evidence="2" type="primary">F11F8_34</name>
    <name evidence="4" type="ordered locus">At3g09750</name>
</gene>
<reference evidence="2" key="3">
    <citation type="submission" date="2001-03" db="EMBL/GenBank/DDBJ databases">
        <authorList>
            <person name="Town C.D."/>
            <person name="Kaul S."/>
        </authorList>
    </citation>
    <scope>NUCLEOTIDE SEQUENCE</scope>
</reference>
<name>Q9SF28_ARATH</name>
<reference key="1">
    <citation type="journal article" date="2000" name="Nature">
        <title>Sequence and analysis of chromosome 3 of the plant Arabidopsis thaliana.</title>
        <authorList>
            <consortium name="European Union Chromosome 3 Arabidopsis Sequencing Consortium"/>
            <consortium name="Institute for Genomic Research"/>
            <consortium name="Kazusa DNA Research Institute"/>
            <person name="Salanoubat M."/>
            <person name="Lemcke K."/>
            <person name="Rieger M."/>
            <person name="Ansorge W."/>
            <person name="Unseld M."/>
            <person name="Fartmann B."/>
            <person name="Valle G."/>
            <person name="Blocker H."/>
            <person name="Perez-Alonso M."/>
            <person name="Obermaier B."/>
            <person name="Delseny M."/>
            <person name="Boutry M."/>
            <person name="Grivell L.A."/>
            <person name="Mache R."/>
            <person name="Puigdomenech P."/>
            <person name="De Simone V."/>
            <person name="Choisne N."/>
            <person name="Artiguenave F."/>
            <person name="Robert C."/>
            <person name="Brottier P."/>
            <person name="Wincker P."/>
            <person name="Cattolico L."/>
            <person name="Weissenbach J."/>
            <person name="Saurin W."/>
            <person name="Quetier F."/>
            <person name="Schafer M."/>
            <person name="Muller-Auer S."/>
            <person name="Gabel C."/>
            <person name="Fuchs M."/>
            <person name="Benes V."/>
            <person name="Wurmbach E."/>
            <person name="Drzonek H."/>
            <person name="Erfle H."/>
            <person name="Jordan N."/>
            <person name="Bangert S."/>
            <person name="Wiedelmann R."/>
            <person name="Kranz H."/>
            <person name="Voss H."/>
            <person name="Holland R."/>
            <person name="Brandt P."/>
            <person name="Nyakatura G."/>
            <person name="Vezzi A."/>
            <person name="D'Angelo M."/>
            <person name="Pallavicini A."/>
            <person name="Toppo S."/>
            <person name="Simionati B."/>
            <person name="Conrad A."/>
            <person name="Hornischer K."/>
            <person name="Kauer G."/>
            <person name="Lohnert T.H."/>
            <person name="Nordsiek G."/>
            <person name="Reichelt J."/>
            <person name="Scharfe M."/>
            <person name="Schon O."/>
            <person name="Bargues M."/>
            <person name="Terol J."/>
            <person name="Climent J."/>
            <person name="Navarro P."/>
            <person name="Collado C."/>
            <person name="Perez-Perez A."/>
            <person name="Ottenwalder B."/>
            <person name="Duchemin D."/>
            <person name="Cooke R."/>
            <person name="Laudie M."/>
            <person name="Berger-Llauro C."/>
            <person name="Purnelle B."/>
            <person name="Masuy D."/>
            <person name="de Haan M."/>
            <person name="Maarse A.C."/>
            <person name="Alcaraz J.P."/>
            <person name="Cottet A."/>
            <person name="Casacuberta E."/>
            <person name="Monfort A."/>
            <person name="Argiriou A."/>
            <person name="flores M."/>
            <person name="Liguori R."/>
            <person name="Vitale D."/>
            <person name="Mannhaupt G."/>
            <person name="Haase D."/>
            <person name="Schoof H."/>
            <person name="Rudd S."/>
            <person name="Zaccaria P."/>
            <person name="Mewes H.W."/>
            <person name="Mayer K.F."/>
            <person name="Kaul S."/>
            <person name="Town C.D."/>
            <person name="Koo H.L."/>
            <person name="Tallon L.J."/>
            <person name="Jenkins J."/>
            <person name="Rooney T."/>
            <person name="Rizzo M."/>
            <person name="Walts A."/>
            <person name="Utterback T."/>
            <person name="Fujii C.Y."/>
            <person name="Shea T.P."/>
            <person name="Creasy T.H."/>
            <person name="Haas B."/>
            <person name="Maiti R."/>
            <person name="Wu D."/>
            <person name="Peterson J."/>
            <person name="Van Aken S."/>
            <person name="Pai G."/>
            <person name="Militscher J."/>
            <person name="Sellers P."/>
            <person name="Gill J.E."/>
            <person name="Feldblyum T.V."/>
            <person name="Preuss D."/>
            <person name="Lin X."/>
            <person name="Nierman W.C."/>
            <person name="Salzberg S.L."/>
            <person name="White O."/>
            <person name="Venter J.C."/>
            <person name="Fraser C.M."/>
            <person name="Kaneko T."/>
            <person name="Nakamura Y."/>
            <person name="Sato S."/>
            <person name="Kato T."/>
            <person name="Asamizu E."/>
            <person name="Sasamoto S."/>
            <person name="Kimura T."/>
            <person name="Idesawa K."/>
            <person name="Kawashima K."/>
            <person name="Kishida Y."/>
            <person name="Kiyokawa C."/>
            <person name="Kohara M."/>
            <person name="Matsumoto M."/>
            <person name="Matsuno A."/>
            <person name="Muraki A."/>
            <person name="Nakayama S."/>
            <person name="Nakazaki N."/>
            <person name="Shinpo S."/>
            <person name="Takeuchi C."/>
            <person name="Wada T."/>
            <person name="Watanabe A."/>
            <person name="Yamada M."/>
            <person name="Yasuda M."/>
            <person name="Tabata S."/>
        </authorList>
    </citation>
    <scope>NUCLEOTIDE SEQUENCE [LARGE SCALE GENOMIC DNA]</scope>
    <source>
        <strain>cv. Columbia</strain>
    </source>
</reference>